<evidence type="ECO:0000313" key="2">
    <source>
        <dbReference type="EMBL" id="EOA96573.1"/>
    </source>
</evidence>
<feature type="compositionally biased region" description="Basic and acidic residues" evidence="1">
    <location>
        <begin position="24"/>
        <end position="61"/>
    </location>
</feature>
<evidence type="ECO:0000256" key="1">
    <source>
        <dbReference type="SAM" id="MobiDB-lite"/>
    </source>
</evidence>
<dbReference type="EMBL" id="KB743944">
    <property type="protein sequence ID" value="EOA96573.1"/>
    <property type="molecule type" value="Genomic_DNA"/>
</dbReference>
<dbReference type="AlphaFoldDB" id="R0KTG5"/>
<proteinExistence type="predicted"/>
<dbReference type="Proteomes" id="UP000296049">
    <property type="component" value="Unassembled WGS sequence"/>
</dbReference>
<keyword evidence="3" id="KW-1185">Reference proteome</keyword>
<feature type="region of interest" description="Disordered" evidence="1">
    <location>
        <begin position="24"/>
        <end position="82"/>
    </location>
</feature>
<evidence type="ECO:0000313" key="3">
    <source>
        <dbReference type="Proteomes" id="UP000296049"/>
    </source>
</evidence>
<reference evidence="3" key="1">
    <citation type="journal article" date="2013" name="Nat. Genet.">
        <title>The duck genome and transcriptome provide insight into an avian influenza virus reservoir species.</title>
        <authorList>
            <person name="Huang Y."/>
            <person name="Li Y."/>
            <person name="Burt D.W."/>
            <person name="Chen H."/>
            <person name="Zhang Y."/>
            <person name="Qian W."/>
            <person name="Kim H."/>
            <person name="Gan S."/>
            <person name="Zhao Y."/>
            <person name="Li J."/>
            <person name="Yi K."/>
            <person name="Feng H."/>
            <person name="Zhu P."/>
            <person name="Li B."/>
            <person name="Liu Q."/>
            <person name="Fairley S."/>
            <person name="Magor K.E."/>
            <person name="Du Z."/>
            <person name="Hu X."/>
            <person name="Goodman L."/>
            <person name="Tafer H."/>
            <person name="Vignal A."/>
            <person name="Lee T."/>
            <person name="Kim K.W."/>
            <person name="Sheng Z."/>
            <person name="An Y."/>
            <person name="Searle S."/>
            <person name="Herrero J."/>
            <person name="Groenen M.A."/>
            <person name="Crooijmans R.P."/>
            <person name="Faraut T."/>
            <person name="Cai Q."/>
            <person name="Webster R.G."/>
            <person name="Aldridge J.R."/>
            <person name="Warren W.C."/>
            <person name="Bartschat S."/>
            <person name="Kehr S."/>
            <person name="Marz M."/>
            <person name="Stadler P.F."/>
            <person name="Smith J."/>
            <person name="Kraus R.H."/>
            <person name="Zhao Y."/>
            <person name="Ren L."/>
            <person name="Fei J."/>
            <person name="Morisson M."/>
            <person name="Kaiser P."/>
            <person name="Griffin D.K."/>
            <person name="Rao M."/>
            <person name="Pitel F."/>
            <person name="Wang J."/>
            <person name="Li N."/>
        </authorList>
    </citation>
    <scope>NUCLEOTIDE SEQUENCE [LARGE SCALE GENOMIC DNA]</scope>
</reference>
<organism evidence="2 3">
    <name type="scientific">Anas platyrhynchos</name>
    <name type="common">Mallard</name>
    <name type="synonym">Anas boschas</name>
    <dbReference type="NCBI Taxonomy" id="8839"/>
    <lineage>
        <taxon>Eukaryota</taxon>
        <taxon>Metazoa</taxon>
        <taxon>Chordata</taxon>
        <taxon>Craniata</taxon>
        <taxon>Vertebrata</taxon>
        <taxon>Euteleostomi</taxon>
        <taxon>Archelosauria</taxon>
        <taxon>Archosauria</taxon>
        <taxon>Dinosauria</taxon>
        <taxon>Saurischia</taxon>
        <taxon>Theropoda</taxon>
        <taxon>Coelurosauria</taxon>
        <taxon>Aves</taxon>
        <taxon>Neognathae</taxon>
        <taxon>Galloanserae</taxon>
        <taxon>Anseriformes</taxon>
        <taxon>Anatidae</taxon>
        <taxon>Anatinae</taxon>
        <taxon>Anas</taxon>
    </lineage>
</organism>
<sequence length="124" mass="13938">MCDHSAILNHLFNSWVESAAFTETRARNADREAQGGEAKRQEEEEQRERNTNDREKNDKSYTKKPAPGPSYPGRVQFQPSQKCENTSRIYPLLLVIQNIKKEAAVSLARAAPSCEGNTVPLHLA</sequence>
<name>R0KTG5_ANAPL</name>
<gene>
    <name evidence="2" type="ORF">Anapl_04304</name>
</gene>
<protein>
    <submittedName>
        <fullName evidence="2">Uncharacterized protein</fullName>
    </submittedName>
</protein>
<accession>R0KTG5</accession>